<keyword evidence="2" id="KW-0732">Signal</keyword>
<dbReference type="Proteomes" id="UP000323707">
    <property type="component" value="Unassembled WGS sequence"/>
</dbReference>
<gene>
    <name evidence="3" type="ORF">F4V45_06985</name>
    <name evidence="4" type="ORF">NCTC12410_02030</name>
</gene>
<evidence type="ECO:0000313" key="6">
    <source>
        <dbReference type="Proteomes" id="UP000323707"/>
    </source>
</evidence>
<organism evidence="4 5">
    <name type="scientific">Helicobacter canis</name>
    <dbReference type="NCBI Taxonomy" id="29419"/>
    <lineage>
        <taxon>Bacteria</taxon>
        <taxon>Pseudomonadati</taxon>
        <taxon>Campylobacterota</taxon>
        <taxon>Epsilonproteobacteria</taxon>
        <taxon>Campylobacterales</taxon>
        <taxon>Helicobacteraceae</taxon>
        <taxon>Helicobacter</taxon>
    </lineage>
</organism>
<dbReference type="AlphaFoldDB" id="A0A377JL94"/>
<evidence type="ECO:0000256" key="1">
    <source>
        <dbReference type="SAM" id="MobiDB-lite"/>
    </source>
</evidence>
<dbReference type="EMBL" id="VXKE01000020">
    <property type="protein sequence ID" value="KAA8708178.1"/>
    <property type="molecule type" value="Genomic_DNA"/>
</dbReference>
<feature type="signal peptide" evidence="2">
    <location>
        <begin position="1"/>
        <end position="20"/>
    </location>
</feature>
<evidence type="ECO:0000313" key="5">
    <source>
        <dbReference type="Proteomes" id="UP000254841"/>
    </source>
</evidence>
<proteinExistence type="predicted"/>
<sequence>MKKVVVSAVVAGIVAVGASAFDLGGALNATKNFVDNTADIASGKRQKEQEANKKAKEEADAKAQAEKDKIVARQNQYAAFCKKAYHQHKVPFGEDTREELTIFANQDTLMAYDGTVPEKFEKKTCYIFLSDYFNVFGGEEEFKKETAKYKK</sequence>
<evidence type="ECO:0000313" key="4">
    <source>
        <dbReference type="EMBL" id="STP06491.1"/>
    </source>
</evidence>
<dbReference type="Proteomes" id="UP000254841">
    <property type="component" value="Unassembled WGS sequence"/>
</dbReference>
<evidence type="ECO:0000313" key="3">
    <source>
        <dbReference type="EMBL" id="KAA8708178.1"/>
    </source>
</evidence>
<feature type="region of interest" description="Disordered" evidence="1">
    <location>
        <begin position="43"/>
        <end position="65"/>
    </location>
</feature>
<reference evidence="4 5" key="1">
    <citation type="submission" date="2018-06" db="EMBL/GenBank/DDBJ databases">
        <authorList>
            <consortium name="Pathogen Informatics"/>
            <person name="Doyle S."/>
        </authorList>
    </citation>
    <scope>NUCLEOTIDE SEQUENCE [LARGE SCALE GENOMIC DNA]</scope>
    <source>
        <strain evidence="4 5">NCTC12410</strain>
    </source>
</reference>
<feature type="compositionally biased region" description="Basic and acidic residues" evidence="1">
    <location>
        <begin position="45"/>
        <end position="65"/>
    </location>
</feature>
<feature type="chain" id="PRO_5036070891" evidence="2">
    <location>
        <begin position="21"/>
        <end position="151"/>
    </location>
</feature>
<protein>
    <submittedName>
        <fullName evidence="4">Uncharacterized protein</fullName>
    </submittedName>
</protein>
<reference evidence="3 6" key="2">
    <citation type="submission" date="2019-09" db="EMBL/GenBank/DDBJ databases">
        <title>Draft genome sequence of various Type strains from the CCUG.</title>
        <authorList>
            <person name="Pineiro-Iglesias B."/>
            <person name="Tunovic T."/>
            <person name="Unosson C."/>
            <person name="Inganas E."/>
            <person name="Ohlen M."/>
            <person name="Cardew S."/>
            <person name="Jensie-Markopoulos S."/>
            <person name="Salva-Serra F."/>
            <person name="Jaen-Luchoro D."/>
            <person name="Karlsson R."/>
            <person name="Svensson-Stadler L."/>
            <person name="Chun J."/>
            <person name="Moore E."/>
        </authorList>
    </citation>
    <scope>NUCLEOTIDE SEQUENCE [LARGE SCALE GENOMIC DNA]</scope>
    <source>
        <strain evidence="3 6">CCUG 32756T</strain>
    </source>
</reference>
<name>A0A377JL94_9HELI</name>
<evidence type="ECO:0000256" key="2">
    <source>
        <dbReference type="SAM" id="SignalP"/>
    </source>
</evidence>
<accession>A0A377JL94</accession>
<dbReference type="EMBL" id="UGHV01000004">
    <property type="protein sequence ID" value="STP06491.1"/>
    <property type="molecule type" value="Genomic_DNA"/>
</dbReference>
<dbReference type="RefSeq" id="WP_115012458.1">
    <property type="nucleotide sequence ID" value="NZ_UGHV01000004.1"/>
</dbReference>